<sequence>MTVARPLVRRRRTASSRGPLALVALAAGAALAVAAAVPASAAPVTTAGAVPPVAASTVAAPRITSQPASATVAVGRTATFTVRASGSALKYQWSVAAPGHASTKISGATHSYYSTVGATGRNGYHYKVSVTNSGGHVVSSWARLTVVPRPVVLTQPREETTVTSGSRVTLSVRASGTGLRYRWQYVDDTEDGDLAYHWISGATGSSYTFTARTTTPDDVRVVVSNAGGSTASDDAYVTVRSTPTDPWGPGGGGILTSWAVGLDTDVKGGATHVTGDDPTTVASTFLAFPFDVHAQTADLEFTLIAGGTSYPATATSKSYAIGTYGFVATATVPLPAADASRGVWKVTDTSGTKPVSEYFRQR</sequence>
<dbReference type="OrthoDB" id="614750at2"/>
<dbReference type="RefSeq" id="WP_100349828.1">
    <property type="nucleotide sequence ID" value="NZ_PGTZ01000007.1"/>
</dbReference>
<feature type="chain" id="PRO_5014902690" description="Ig-like domain-containing protein" evidence="2">
    <location>
        <begin position="42"/>
        <end position="362"/>
    </location>
</feature>
<dbReference type="AlphaFoldDB" id="A0A2M8WTJ8"/>
<dbReference type="SUPFAM" id="SSF48726">
    <property type="entry name" value="Immunoglobulin"/>
    <property type="match status" value="2"/>
</dbReference>
<keyword evidence="2" id="KW-0732">Signal</keyword>
<evidence type="ECO:0008006" key="5">
    <source>
        <dbReference type="Google" id="ProtNLM"/>
    </source>
</evidence>
<reference evidence="3 4" key="1">
    <citation type="submission" date="2017-11" db="EMBL/GenBank/DDBJ databases">
        <title>Genomic Encyclopedia of Archaeal and Bacterial Type Strains, Phase II (KMG-II): From Individual Species to Whole Genera.</title>
        <authorList>
            <person name="Goeker M."/>
        </authorList>
    </citation>
    <scope>NUCLEOTIDE SEQUENCE [LARGE SCALE GENOMIC DNA]</scope>
    <source>
        <strain evidence="3 4">DSM 22413</strain>
    </source>
</reference>
<keyword evidence="4" id="KW-1185">Reference proteome</keyword>
<proteinExistence type="predicted"/>
<evidence type="ECO:0000256" key="2">
    <source>
        <dbReference type="SAM" id="SignalP"/>
    </source>
</evidence>
<comment type="caution">
    <text evidence="3">The sequence shown here is derived from an EMBL/GenBank/DDBJ whole genome shotgun (WGS) entry which is preliminary data.</text>
</comment>
<evidence type="ECO:0000313" key="3">
    <source>
        <dbReference type="EMBL" id="PJI94273.1"/>
    </source>
</evidence>
<organism evidence="3 4">
    <name type="scientific">Luteimicrobium subarcticum</name>
    <dbReference type="NCBI Taxonomy" id="620910"/>
    <lineage>
        <taxon>Bacteria</taxon>
        <taxon>Bacillati</taxon>
        <taxon>Actinomycetota</taxon>
        <taxon>Actinomycetes</taxon>
        <taxon>Micrococcales</taxon>
        <taxon>Luteimicrobium</taxon>
    </lineage>
</organism>
<dbReference type="PANTHER" id="PTHR13817">
    <property type="entry name" value="TITIN"/>
    <property type="match status" value="1"/>
</dbReference>
<accession>A0A2M8WTJ8</accession>
<dbReference type="Gene3D" id="2.60.40.10">
    <property type="entry name" value="Immunoglobulins"/>
    <property type="match status" value="2"/>
</dbReference>
<keyword evidence="1" id="KW-0677">Repeat</keyword>
<dbReference type="EMBL" id="PGTZ01000007">
    <property type="protein sequence ID" value="PJI94273.1"/>
    <property type="molecule type" value="Genomic_DNA"/>
</dbReference>
<protein>
    <recommendedName>
        <fullName evidence="5">Ig-like domain-containing protein</fullName>
    </recommendedName>
</protein>
<name>A0A2M8WTJ8_9MICO</name>
<dbReference type="PANTHER" id="PTHR13817:SF73">
    <property type="entry name" value="FIBRONECTIN TYPE-III DOMAIN-CONTAINING PROTEIN"/>
    <property type="match status" value="1"/>
</dbReference>
<dbReference type="InterPro" id="IPR013783">
    <property type="entry name" value="Ig-like_fold"/>
</dbReference>
<gene>
    <name evidence="3" type="ORF">CLV34_1761</name>
</gene>
<dbReference type="GO" id="GO:0005975">
    <property type="term" value="P:carbohydrate metabolic process"/>
    <property type="evidence" value="ECO:0007669"/>
    <property type="project" value="UniProtKB-ARBA"/>
</dbReference>
<dbReference type="Proteomes" id="UP000231586">
    <property type="component" value="Unassembled WGS sequence"/>
</dbReference>
<evidence type="ECO:0000256" key="1">
    <source>
        <dbReference type="ARBA" id="ARBA00022737"/>
    </source>
</evidence>
<evidence type="ECO:0000313" key="4">
    <source>
        <dbReference type="Proteomes" id="UP000231586"/>
    </source>
</evidence>
<dbReference type="InterPro" id="IPR036179">
    <property type="entry name" value="Ig-like_dom_sf"/>
</dbReference>
<dbReference type="InterPro" id="IPR050964">
    <property type="entry name" value="Striated_Muscle_Regulatory"/>
</dbReference>
<feature type="signal peptide" evidence="2">
    <location>
        <begin position="1"/>
        <end position="41"/>
    </location>
</feature>